<dbReference type="Proteomes" id="UP000240283">
    <property type="component" value="Segment"/>
</dbReference>
<protein>
    <submittedName>
        <fullName evidence="1">Uncharacterized protein</fullName>
    </submittedName>
</protein>
<keyword evidence="2" id="KW-1185">Reference proteome</keyword>
<sequence>MRNIYLKDMVGKLLNQGDYCIWGSLRQGYGLRLVKVDRFTPQMVYVQVIGEQRNGSDRITRVLPHHLMVVTDQLIANENGGTAVDLDIPVQGRDINVGTMQAGQSAQSWFTARGVTVDEFLQVLGGEDDTE</sequence>
<proteinExistence type="predicted"/>
<evidence type="ECO:0000313" key="1">
    <source>
        <dbReference type="EMBL" id="AUG88397.1"/>
    </source>
</evidence>
<organism evidence="1 2">
    <name type="scientific">Vibrio phage Vp_R1</name>
    <dbReference type="NCBI Taxonomy" id="2059867"/>
    <lineage>
        <taxon>Viruses</taxon>
        <taxon>Duplodnaviria</taxon>
        <taxon>Heunggongvirae</taxon>
        <taxon>Uroviricota</taxon>
        <taxon>Caudoviricetes</taxon>
        <taxon>Grimontviridae</taxon>
        <taxon>Dalianvirus</taxon>
        <taxon>Dalianvirus R1</taxon>
    </lineage>
</organism>
<name>A0A2H5BPZ4_9CAUD</name>
<reference evidence="1 2" key="1">
    <citation type="submission" date="2017-12" db="EMBL/GenBank/DDBJ databases">
        <title>Genomic analysis of a novel phage Vp_R1 lytic to Vibrio parahaemolyticus.</title>
        <authorList>
            <person name="Ren H."/>
            <person name="Li Z."/>
        </authorList>
    </citation>
    <scope>NUCLEOTIDE SEQUENCE [LARGE SCALE GENOMIC DNA]</scope>
</reference>
<dbReference type="EMBL" id="MG603697">
    <property type="protein sequence ID" value="AUG88397.1"/>
    <property type="molecule type" value="Genomic_DNA"/>
</dbReference>
<gene>
    <name evidence="1" type="ORF">VPR_033</name>
</gene>
<evidence type="ECO:0000313" key="2">
    <source>
        <dbReference type="Proteomes" id="UP000240283"/>
    </source>
</evidence>
<accession>A0A2H5BPZ4</accession>